<gene>
    <name evidence="2" type="ORF">AsAng_0011000</name>
</gene>
<dbReference type="KEGG" id="aup:AsAng_0011000"/>
<feature type="domain" description="NADPH-dependent FMN reductase-like" evidence="1">
    <location>
        <begin position="3"/>
        <end position="141"/>
    </location>
</feature>
<dbReference type="PANTHER" id="PTHR30543">
    <property type="entry name" value="CHROMATE REDUCTASE"/>
    <property type="match status" value="1"/>
</dbReference>
<evidence type="ECO:0000313" key="3">
    <source>
        <dbReference type="Proteomes" id="UP001060919"/>
    </source>
</evidence>
<dbReference type="EMBL" id="AP026867">
    <property type="protein sequence ID" value="BDS10392.1"/>
    <property type="molecule type" value="Genomic_DNA"/>
</dbReference>
<organism evidence="2 3">
    <name type="scientific">Aureispira anguillae</name>
    <dbReference type="NCBI Taxonomy" id="2864201"/>
    <lineage>
        <taxon>Bacteria</taxon>
        <taxon>Pseudomonadati</taxon>
        <taxon>Bacteroidota</taxon>
        <taxon>Saprospiria</taxon>
        <taxon>Saprospirales</taxon>
        <taxon>Saprospiraceae</taxon>
        <taxon>Aureispira</taxon>
    </lineage>
</organism>
<dbReference type="SUPFAM" id="SSF52218">
    <property type="entry name" value="Flavoproteins"/>
    <property type="match status" value="1"/>
</dbReference>
<dbReference type="Proteomes" id="UP001060919">
    <property type="component" value="Chromosome"/>
</dbReference>
<dbReference type="InterPro" id="IPR029039">
    <property type="entry name" value="Flavoprotein-like_sf"/>
</dbReference>
<sequence length="172" mass="18723">MKKILAFSGSNSSTSINQKLILATTQLIDGIDVIDLRDYDAPIYSSDIEKASGIPTNIQKLYDLIQGYDSVILSSPEHNGLPPAFLKNILDWLSRTDGQKFLQDKKVALLSTSPGKNGGASSLGKLSAVIPYWGATIVGTYSLGSFFDKVDEDNHLKFEEDKTALKAILDLL</sequence>
<name>A0A916DRH5_9BACT</name>
<dbReference type="GO" id="GO:0005829">
    <property type="term" value="C:cytosol"/>
    <property type="evidence" value="ECO:0007669"/>
    <property type="project" value="TreeGrafter"/>
</dbReference>
<protein>
    <submittedName>
        <fullName evidence="2">NAD(P)H-dependent oxidoreductase</fullName>
    </submittedName>
</protein>
<dbReference type="RefSeq" id="WP_264791711.1">
    <property type="nucleotide sequence ID" value="NZ_AP026867.1"/>
</dbReference>
<dbReference type="InterPro" id="IPR005025">
    <property type="entry name" value="FMN_Rdtase-like_dom"/>
</dbReference>
<dbReference type="InterPro" id="IPR050712">
    <property type="entry name" value="NAD(P)H-dep_reductase"/>
</dbReference>
<dbReference type="PANTHER" id="PTHR30543:SF21">
    <property type="entry name" value="NAD(P)H-DEPENDENT FMN REDUCTASE LOT6"/>
    <property type="match status" value="1"/>
</dbReference>
<dbReference type="AlphaFoldDB" id="A0A916DRH5"/>
<evidence type="ECO:0000313" key="2">
    <source>
        <dbReference type="EMBL" id="BDS10392.1"/>
    </source>
</evidence>
<dbReference type="Pfam" id="PF03358">
    <property type="entry name" value="FMN_red"/>
    <property type="match status" value="1"/>
</dbReference>
<dbReference type="GO" id="GO:0016491">
    <property type="term" value="F:oxidoreductase activity"/>
    <property type="evidence" value="ECO:0007669"/>
    <property type="project" value="InterPro"/>
</dbReference>
<reference evidence="2" key="1">
    <citation type="submission" date="2022-09" db="EMBL/GenBank/DDBJ databases">
        <title>Aureispira anguillicida sp. nov., isolated from Leptocephalus of Japanese eel Anguilla japonica.</title>
        <authorList>
            <person name="Yuasa K."/>
            <person name="Mekata T."/>
            <person name="Ikunari K."/>
        </authorList>
    </citation>
    <scope>NUCLEOTIDE SEQUENCE</scope>
    <source>
        <strain evidence="2">EL160426</strain>
    </source>
</reference>
<dbReference type="Gene3D" id="3.40.50.360">
    <property type="match status" value="1"/>
</dbReference>
<proteinExistence type="predicted"/>
<accession>A0A916DRH5</accession>
<dbReference type="GO" id="GO:0010181">
    <property type="term" value="F:FMN binding"/>
    <property type="evidence" value="ECO:0007669"/>
    <property type="project" value="TreeGrafter"/>
</dbReference>
<evidence type="ECO:0000259" key="1">
    <source>
        <dbReference type="Pfam" id="PF03358"/>
    </source>
</evidence>
<keyword evidence="3" id="KW-1185">Reference proteome</keyword>